<reference evidence="2 3" key="1">
    <citation type="submission" date="2020-08" db="EMBL/GenBank/DDBJ databases">
        <title>Sequencing the genomes of 1000 actinobacteria strains.</title>
        <authorList>
            <person name="Klenk H.-P."/>
        </authorList>
    </citation>
    <scope>NUCLEOTIDE SEQUENCE [LARGE SCALE GENOMIC DNA]</scope>
    <source>
        <strain evidence="2 3">DSM 44551</strain>
    </source>
</reference>
<comment type="caution">
    <text evidence="2">The sequence shown here is derived from an EMBL/GenBank/DDBJ whole genome shotgun (WGS) entry which is preliminary data.</text>
</comment>
<feature type="compositionally biased region" description="Low complexity" evidence="1">
    <location>
        <begin position="112"/>
        <end position="124"/>
    </location>
</feature>
<dbReference type="Pfam" id="PF13560">
    <property type="entry name" value="HTH_31"/>
    <property type="match status" value="1"/>
</dbReference>
<feature type="region of interest" description="Disordered" evidence="1">
    <location>
        <begin position="101"/>
        <end position="124"/>
    </location>
</feature>
<dbReference type="AlphaFoldDB" id="A0A7W8VEN9"/>
<dbReference type="SUPFAM" id="SSF47413">
    <property type="entry name" value="lambda repressor-like DNA-binding domains"/>
    <property type="match status" value="1"/>
</dbReference>
<keyword evidence="3" id="KW-1185">Reference proteome</keyword>
<evidence type="ECO:0000313" key="2">
    <source>
        <dbReference type="EMBL" id="MBB5433512.1"/>
    </source>
</evidence>
<dbReference type="InterPro" id="IPR010982">
    <property type="entry name" value="Lambda_DNA-bd_dom_sf"/>
</dbReference>
<gene>
    <name evidence="2" type="ORF">HDA36_003596</name>
</gene>
<evidence type="ECO:0008006" key="4">
    <source>
        <dbReference type="Google" id="ProtNLM"/>
    </source>
</evidence>
<dbReference type="Proteomes" id="UP000572635">
    <property type="component" value="Unassembled WGS sequence"/>
</dbReference>
<dbReference type="RefSeq" id="WP_246528285.1">
    <property type="nucleotide sequence ID" value="NZ_BAAAJD010000130.1"/>
</dbReference>
<proteinExistence type="predicted"/>
<sequence>MAGRAWESVSVPAWAWEREEARSLLQARDVPGLLRFAQRFGGASQTRLASATGISQGRISEILNGRQTVVAFEVYERVAEGIGMPDTARMLFGLAPKDVTAFTANRPPAPPGRSGRSAPVRPVA</sequence>
<evidence type="ECO:0000256" key="1">
    <source>
        <dbReference type="SAM" id="MobiDB-lite"/>
    </source>
</evidence>
<dbReference type="CDD" id="cd00093">
    <property type="entry name" value="HTH_XRE"/>
    <property type="match status" value="1"/>
</dbReference>
<organism evidence="2 3">
    <name type="scientific">Nocardiopsis composta</name>
    <dbReference type="NCBI Taxonomy" id="157465"/>
    <lineage>
        <taxon>Bacteria</taxon>
        <taxon>Bacillati</taxon>
        <taxon>Actinomycetota</taxon>
        <taxon>Actinomycetes</taxon>
        <taxon>Streptosporangiales</taxon>
        <taxon>Nocardiopsidaceae</taxon>
        <taxon>Nocardiopsis</taxon>
    </lineage>
</organism>
<dbReference type="EMBL" id="JACHDB010000001">
    <property type="protein sequence ID" value="MBB5433512.1"/>
    <property type="molecule type" value="Genomic_DNA"/>
</dbReference>
<dbReference type="InterPro" id="IPR001387">
    <property type="entry name" value="Cro/C1-type_HTH"/>
</dbReference>
<protein>
    <recommendedName>
        <fullName evidence="4">XRE family transcriptional regulator</fullName>
    </recommendedName>
</protein>
<evidence type="ECO:0000313" key="3">
    <source>
        <dbReference type="Proteomes" id="UP000572635"/>
    </source>
</evidence>
<dbReference type="GO" id="GO:0003677">
    <property type="term" value="F:DNA binding"/>
    <property type="evidence" value="ECO:0007669"/>
    <property type="project" value="InterPro"/>
</dbReference>
<name>A0A7W8VEN9_9ACTN</name>
<dbReference type="Gene3D" id="1.10.260.40">
    <property type="entry name" value="lambda repressor-like DNA-binding domains"/>
    <property type="match status" value="1"/>
</dbReference>
<accession>A0A7W8VEN9</accession>